<dbReference type="KEGG" id="apln:108733597"/>
<feature type="region of interest" description="Disordered" evidence="2">
    <location>
        <begin position="1579"/>
        <end position="1599"/>
    </location>
</feature>
<evidence type="ECO:0000256" key="2">
    <source>
        <dbReference type="SAM" id="MobiDB-lite"/>
    </source>
</evidence>
<dbReference type="InterPro" id="IPR036638">
    <property type="entry name" value="HLH_DNA-bd_sf"/>
</dbReference>
<feature type="compositionally biased region" description="Polar residues" evidence="2">
    <location>
        <begin position="1126"/>
        <end position="1137"/>
    </location>
</feature>
<reference evidence="5" key="1">
    <citation type="submission" date="2025-08" db="UniProtKB">
        <authorList>
            <consortium name="RefSeq"/>
        </authorList>
    </citation>
    <scope>IDENTIFICATION</scope>
    <source>
        <tissue evidence="5">Entire body</tissue>
    </source>
</reference>
<dbReference type="SUPFAM" id="SSF47459">
    <property type="entry name" value="HLH, helix-loop-helix DNA-binding domain"/>
    <property type="match status" value="1"/>
</dbReference>
<feature type="compositionally biased region" description="Basic and acidic residues" evidence="2">
    <location>
        <begin position="1379"/>
        <end position="1391"/>
    </location>
</feature>
<dbReference type="Gene3D" id="4.10.280.10">
    <property type="entry name" value="Helix-loop-helix DNA-binding domain"/>
    <property type="match status" value="1"/>
</dbReference>
<dbReference type="InterPro" id="IPR011598">
    <property type="entry name" value="bHLH_dom"/>
</dbReference>
<name>A0A1W4W8D4_AGRPL</name>
<feature type="region of interest" description="Disordered" evidence="2">
    <location>
        <begin position="1054"/>
        <end position="1106"/>
    </location>
</feature>
<feature type="region of interest" description="Disordered" evidence="2">
    <location>
        <begin position="1298"/>
        <end position="1399"/>
    </location>
</feature>
<gene>
    <name evidence="5" type="primary">LOC108733597</name>
</gene>
<evidence type="ECO:0000313" key="5">
    <source>
        <dbReference type="RefSeq" id="XP_018320326.1"/>
    </source>
</evidence>
<feature type="compositionally biased region" description="Basic and acidic residues" evidence="2">
    <location>
        <begin position="1302"/>
        <end position="1320"/>
    </location>
</feature>
<evidence type="ECO:0000313" key="4">
    <source>
        <dbReference type="Proteomes" id="UP000192223"/>
    </source>
</evidence>
<dbReference type="InParanoid" id="A0A1W4W8D4"/>
<keyword evidence="1" id="KW-0175">Coiled coil</keyword>
<organism evidence="4 5">
    <name type="scientific">Agrilus planipennis</name>
    <name type="common">Emerald ash borer</name>
    <name type="synonym">Agrilus marcopoli</name>
    <dbReference type="NCBI Taxonomy" id="224129"/>
    <lineage>
        <taxon>Eukaryota</taxon>
        <taxon>Metazoa</taxon>
        <taxon>Ecdysozoa</taxon>
        <taxon>Arthropoda</taxon>
        <taxon>Hexapoda</taxon>
        <taxon>Insecta</taxon>
        <taxon>Pterygota</taxon>
        <taxon>Neoptera</taxon>
        <taxon>Endopterygota</taxon>
        <taxon>Coleoptera</taxon>
        <taxon>Polyphaga</taxon>
        <taxon>Elateriformia</taxon>
        <taxon>Buprestoidea</taxon>
        <taxon>Buprestidae</taxon>
        <taxon>Agrilinae</taxon>
        <taxon>Agrilus</taxon>
    </lineage>
</organism>
<dbReference type="Proteomes" id="UP000192223">
    <property type="component" value="Unplaced"/>
</dbReference>
<keyword evidence="4" id="KW-1185">Reference proteome</keyword>
<dbReference type="Pfam" id="PF00010">
    <property type="entry name" value="HLH"/>
    <property type="match status" value="1"/>
</dbReference>
<dbReference type="SMART" id="SM00353">
    <property type="entry name" value="HLH"/>
    <property type="match status" value="1"/>
</dbReference>
<sequence length="1785" mass="197985">MNKPPNKSREWEKDRRTRINDAFTSLSKLLPCYDPSRTLSKINILKQAAAFIEELQEKINSFINNNQAKAAEYQEIKRLNERIDKLLARSDQLCNFIKDAGIKVPKVYGAIIETSSKLRWSNKISPELAKKLAKKEFQENKPNKETKSPKKKQLKPRLTTKPQKISKKFRRKLENRRLLNHKQNTPITVPLLNCSTNKNVPMGTCYLVTNPPAINLTNTDSSSKDDTSKAISKPKILPKSVSDKVLNVLGPGTLILANGTVIPILPQSQKVIQPATVLTSTNPIIVTQCPVTTTATATVVVVSTSKQETTSNTLVISTVSKINSVSNCISIGGKVLPQIRPKRCITKTTQINKVPIPALTSHYSTFNIVKQEIQKKSATISSKHSQKKGGKVVCLKKEKTQAKVSKRKCSPAETLHNTKKRIKIVENNEDIVKNKSSHENTLNNKKENSETLVENSKEISNIDNRNEQNNICEEANIVKSCIVKVNNDEQSNIGADEKQSLKIASTPCASKEIIDHNNFAPEAVENEPKINCSASQENVQADNSRTIVNRIIESNKQNITNAEKNENLKNVTEQKYENKSTENIINSESVLPSVISNLKTADDSKVQETQSVGEKIIEDPNKNNLTLGTSLYHSELSNDIFSSLQVPLGSQNQESTSPTAAFLLAFPLVSTLTGVKVTEVIDEENSDSRHGTPTLLQIGTMDSTKTSQTVPSESLTPSLLNLDNFSFFSTTCTGFYSSFDNLTYTSCQNTITYSSFSTASTVCSVAGISTTNSIKDNVEQAKNPQIEKQIQQTGQTLKAKPTCADDYITTLKTHPLDKTSSNNNGAMSINANNRIQNVNASYQPTTEKSLSNKIGPTCISSNNSFNSLNNKSLDERNSINSNGIISNTNTNNSISVCTVQTPHLSVSTSYSTTYNTFPYNNDTKCKIKNDTAAIKQTSNPISQPYSQENFNQIPYTNKDLPLSSKQHAPSVTTTVNSNVNCNFSEKKFLEQKPQINYNPNSVSSSNCNTFNPFADKQPTDCNVNYTRTYGNMLYGNNNSNYTNSYPIEGSSYYPSNKTSTSSYGQPKNSSEPYNQHKTSTDSFSNQQKTNADSYNQHKTNTDSYGQLNYNTDCKGAEICKRDSSNAHVQGTNTNYFRQSGVPHKEKINISNSSNKGAKSQPNQPQPKPPINWMTTPDLKQESTFSSTASFGKDMDYTTNNFYSSTSFPRNSHVSCFNANPPTYQAPDFQNSSVETKKSSDGTFPILSHNATQRSEFDENQFSWSPTKLPQFFETSHTFVSSTLPTLVGDLALGTIQPPTVHEQSKLPIEKDLNKNKESGRRPKQQNYDQSNNHSNFLSVSQLVEKQTDGVPSRITNRRNSGSRNNKNNISHKSTRRVQKQAENKECGDRVGRSYTQNKVEMPLGRRENVKISSQRNQSSNYVPENPTWFDYNKNQRQESNKNSQSIYSAEALLGHQVPQNNAMFRQQTSNFPSNTKSLPIPNFLSDNIMPYFSSVDLQDNNFMQQNQNFQSTALAHNFSNTVQSYTYLSNNHITSTSNISSSYLPTTSFMSELNTQDYSASAAQNNILSQSSVKIFSDKNSSKQNAGVPAPGERPAMQNIGNNDCAVSCSSVNYAKKSLKMKQSTENSLPGIVDFSFLSMPGTISSPMLPDDFHVHTNFLPPPPTPGQLYPCKNPPYSKQGTELSSTSMITLPPLTASRSQVQNIETPPNINNIGTSLTNFNLSTIFPEINKGNSFPSSTTCQRSTKSKEYASQKNCFHRSVQTPFQNKPPNYGVPVPHTKVNNT</sequence>
<evidence type="ECO:0000256" key="1">
    <source>
        <dbReference type="SAM" id="Coils"/>
    </source>
</evidence>
<dbReference type="CDD" id="cd00083">
    <property type="entry name" value="bHLH_SF"/>
    <property type="match status" value="1"/>
</dbReference>
<feature type="coiled-coil region" evidence="1">
    <location>
        <begin position="45"/>
        <end position="89"/>
    </location>
</feature>
<dbReference type="STRING" id="224129.A0A1W4W8D4"/>
<feature type="region of interest" description="Disordered" evidence="2">
    <location>
        <begin position="135"/>
        <end position="165"/>
    </location>
</feature>
<feature type="region of interest" description="Disordered" evidence="2">
    <location>
        <begin position="1126"/>
        <end position="1176"/>
    </location>
</feature>
<dbReference type="RefSeq" id="XP_018320326.1">
    <property type="nucleotide sequence ID" value="XM_018464824.1"/>
</dbReference>
<evidence type="ECO:0000259" key="3">
    <source>
        <dbReference type="PROSITE" id="PS50888"/>
    </source>
</evidence>
<feature type="compositionally biased region" description="Polar residues" evidence="2">
    <location>
        <begin position="1324"/>
        <end position="1344"/>
    </location>
</feature>
<feature type="compositionally biased region" description="Low complexity" evidence="2">
    <location>
        <begin position="1352"/>
        <end position="1370"/>
    </location>
</feature>
<dbReference type="GeneID" id="108733597"/>
<dbReference type="OrthoDB" id="60033at2759"/>
<feature type="domain" description="BHLH" evidence="3">
    <location>
        <begin position="3"/>
        <end position="55"/>
    </location>
</feature>
<feature type="compositionally biased region" description="Basic and acidic residues" evidence="2">
    <location>
        <begin position="135"/>
        <end position="148"/>
    </location>
</feature>
<feature type="region of interest" description="Disordered" evidence="2">
    <location>
        <begin position="1765"/>
        <end position="1785"/>
    </location>
</feature>
<feature type="compositionally biased region" description="Basic and acidic residues" evidence="2">
    <location>
        <begin position="435"/>
        <end position="449"/>
    </location>
</feature>
<feature type="compositionally biased region" description="Polar residues" evidence="2">
    <location>
        <begin position="1148"/>
        <end position="1159"/>
    </location>
</feature>
<feature type="region of interest" description="Disordered" evidence="2">
    <location>
        <begin position="435"/>
        <end position="456"/>
    </location>
</feature>
<dbReference type="GO" id="GO:0046983">
    <property type="term" value="F:protein dimerization activity"/>
    <property type="evidence" value="ECO:0007669"/>
    <property type="project" value="InterPro"/>
</dbReference>
<dbReference type="PROSITE" id="PS50888">
    <property type="entry name" value="BHLH"/>
    <property type="match status" value="1"/>
</dbReference>
<protein>
    <recommendedName>
        <fullName evidence="3">BHLH domain-containing protein</fullName>
    </recommendedName>
</protein>
<accession>A0A1W4W8D4</accession>
<proteinExistence type="predicted"/>